<dbReference type="InParanoid" id="A0A1V9Y3N6"/>
<evidence type="ECO:0000256" key="1">
    <source>
        <dbReference type="SAM" id="MobiDB-lite"/>
    </source>
</evidence>
<proteinExistence type="predicted"/>
<protein>
    <submittedName>
        <fullName evidence="2">Uncharacterized protein</fullName>
    </submittedName>
</protein>
<dbReference type="AlphaFoldDB" id="A0A1V9Y3N6"/>
<dbReference type="Proteomes" id="UP000192247">
    <property type="component" value="Unassembled WGS sequence"/>
</dbReference>
<name>A0A1V9Y3N6_9ACAR</name>
<feature type="region of interest" description="Disordered" evidence="1">
    <location>
        <begin position="25"/>
        <end position="69"/>
    </location>
</feature>
<organism evidence="2 3">
    <name type="scientific">Tropilaelaps mercedesae</name>
    <dbReference type="NCBI Taxonomy" id="418985"/>
    <lineage>
        <taxon>Eukaryota</taxon>
        <taxon>Metazoa</taxon>
        <taxon>Ecdysozoa</taxon>
        <taxon>Arthropoda</taxon>
        <taxon>Chelicerata</taxon>
        <taxon>Arachnida</taxon>
        <taxon>Acari</taxon>
        <taxon>Parasitiformes</taxon>
        <taxon>Mesostigmata</taxon>
        <taxon>Gamasina</taxon>
        <taxon>Dermanyssoidea</taxon>
        <taxon>Laelapidae</taxon>
        <taxon>Tropilaelaps</taxon>
    </lineage>
</organism>
<gene>
    <name evidence="2" type="ORF">BIW11_02413</name>
</gene>
<dbReference type="EMBL" id="MNPL01000127">
    <property type="protein sequence ID" value="OQR80311.1"/>
    <property type="molecule type" value="Genomic_DNA"/>
</dbReference>
<sequence length="69" mass="7960">MWHETETYLRRVQPTPASIEVITVIGRQNDGGSESVSSRREPWFDGKSSGLRSSLRNRWTRPQCQPRST</sequence>
<accession>A0A1V9Y3N6</accession>
<evidence type="ECO:0000313" key="2">
    <source>
        <dbReference type="EMBL" id="OQR80311.1"/>
    </source>
</evidence>
<evidence type="ECO:0000313" key="3">
    <source>
        <dbReference type="Proteomes" id="UP000192247"/>
    </source>
</evidence>
<keyword evidence="3" id="KW-1185">Reference proteome</keyword>
<comment type="caution">
    <text evidence="2">The sequence shown here is derived from an EMBL/GenBank/DDBJ whole genome shotgun (WGS) entry which is preliminary data.</text>
</comment>
<feature type="compositionally biased region" description="Polar residues" evidence="1">
    <location>
        <begin position="50"/>
        <end position="69"/>
    </location>
</feature>
<reference evidence="2 3" key="1">
    <citation type="journal article" date="2017" name="Gigascience">
        <title>Draft genome of the honey bee ectoparasitic mite, Tropilaelaps mercedesae, is shaped by the parasitic life history.</title>
        <authorList>
            <person name="Dong X."/>
            <person name="Armstrong S.D."/>
            <person name="Xia D."/>
            <person name="Makepeace B.L."/>
            <person name="Darby A.C."/>
            <person name="Kadowaki T."/>
        </authorList>
    </citation>
    <scope>NUCLEOTIDE SEQUENCE [LARGE SCALE GENOMIC DNA]</scope>
    <source>
        <strain evidence="2">Wuxi-XJTLU</strain>
    </source>
</reference>